<evidence type="ECO:0000256" key="2">
    <source>
        <dbReference type="ARBA" id="ARBA00005862"/>
    </source>
</evidence>
<dbReference type="GO" id="GO:0003904">
    <property type="term" value="F:deoxyribodipyrimidine photo-lyase activity"/>
    <property type="evidence" value="ECO:0007669"/>
    <property type="project" value="UniProtKB-EC"/>
</dbReference>
<evidence type="ECO:0000256" key="3">
    <source>
        <dbReference type="ARBA" id="ARBA00013149"/>
    </source>
</evidence>
<feature type="binding site" evidence="12">
    <location>
        <position position="253"/>
    </location>
    <ligand>
        <name>FAD</name>
        <dbReference type="ChEBI" id="CHEBI:57692"/>
    </ligand>
</feature>
<comment type="cofactor">
    <cofactor evidence="12">
        <name>FAD</name>
        <dbReference type="ChEBI" id="CHEBI:57692"/>
    </cofactor>
    <text evidence="12">Binds 1 FAD per subunit.</text>
</comment>
<name>A0A411PES9_9GAMM</name>
<protein>
    <recommendedName>
        <fullName evidence="4">Deoxyribodipyrimidine photo-lyase</fullName>
        <ecNumber evidence="3">4.1.99.3</ecNumber>
    </recommendedName>
    <alternativeName>
        <fullName evidence="8">DNA photolyase</fullName>
    </alternativeName>
    <alternativeName>
        <fullName evidence="11">Photoreactivating enzyme</fullName>
    </alternativeName>
</protein>
<keyword evidence="6 12" id="KW-0274">FAD</keyword>
<evidence type="ECO:0000256" key="6">
    <source>
        <dbReference type="ARBA" id="ARBA00022827"/>
    </source>
</evidence>
<dbReference type="GO" id="GO:0009416">
    <property type="term" value="P:response to light stimulus"/>
    <property type="evidence" value="ECO:0007669"/>
    <property type="project" value="TreeGrafter"/>
</dbReference>
<evidence type="ECO:0000256" key="8">
    <source>
        <dbReference type="ARBA" id="ARBA00031671"/>
    </source>
</evidence>
<dbReference type="InterPro" id="IPR036134">
    <property type="entry name" value="Crypto/Photolyase_FAD-like_sf"/>
</dbReference>
<dbReference type="FunFam" id="1.10.579.10:FF:000003">
    <property type="entry name" value="Deoxyribodipyrimidine photo-lyase"/>
    <property type="match status" value="1"/>
</dbReference>
<dbReference type="Gene3D" id="1.10.579.10">
    <property type="entry name" value="DNA Cyclobutane Dipyrimidine Photolyase, subunit A, domain 3"/>
    <property type="match status" value="1"/>
</dbReference>
<dbReference type="SUPFAM" id="SSF52425">
    <property type="entry name" value="Cryptochrome/photolyase, N-terminal domain"/>
    <property type="match status" value="1"/>
</dbReference>
<evidence type="ECO:0000256" key="14">
    <source>
        <dbReference type="RuleBase" id="RU004182"/>
    </source>
</evidence>
<dbReference type="Gene3D" id="1.25.40.80">
    <property type="match status" value="1"/>
</dbReference>
<evidence type="ECO:0000256" key="10">
    <source>
        <dbReference type="ARBA" id="ARBA00059220"/>
    </source>
</evidence>
<evidence type="ECO:0000256" key="4">
    <source>
        <dbReference type="ARBA" id="ARBA00014046"/>
    </source>
</evidence>
<evidence type="ECO:0000256" key="9">
    <source>
        <dbReference type="ARBA" id="ARBA00033999"/>
    </source>
</evidence>
<dbReference type="PROSITE" id="PS00691">
    <property type="entry name" value="DNA_PHOTOLYASES_1_2"/>
    <property type="match status" value="1"/>
</dbReference>
<evidence type="ECO:0000313" key="16">
    <source>
        <dbReference type="EMBL" id="QBF82096.1"/>
    </source>
</evidence>
<dbReference type="Gene3D" id="3.40.50.620">
    <property type="entry name" value="HUPs"/>
    <property type="match status" value="1"/>
</dbReference>
<comment type="catalytic activity">
    <reaction evidence="9">
        <text>cyclobutadipyrimidine (in DNA) = 2 pyrimidine residues (in DNA).</text>
        <dbReference type="EC" id="4.1.99.3"/>
    </reaction>
</comment>
<dbReference type="GO" id="GO:0000719">
    <property type="term" value="P:photoreactive repair"/>
    <property type="evidence" value="ECO:0007669"/>
    <property type="project" value="UniProtKB-ARBA"/>
</dbReference>
<dbReference type="Pfam" id="PF03441">
    <property type="entry name" value="FAD_binding_7"/>
    <property type="match status" value="1"/>
</dbReference>
<dbReference type="OrthoDB" id="9772484at2"/>
<comment type="function">
    <text evidence="10">Involved in repair of UV radiation-induced DNA damage. Catalyzes the light-dependent monomerization (300-600 nm) of cyclobutyl pyrimidine dimers (in cis-syn configuration), which are formed between adjacent bases on the same DNA strand upon exposure to ultraviolet radiation.</text>
</comment>
<feature type="domain" description="Photolyase/cryptochrome alpha/beta" evidence="15">
    <location>
        <begin position="1"/>
        <end position="158"/>
    </location>
</feature>
<feature type="binding site" evidence="12">
    <location>
        <position position="304"/>
    </location>
    <ligand>
        <name>FAD</name>
        <dbReference type="ChEBI" id="CHEBI:57692"/>
    </ligand>
</feature>
<feature type="binding site" evidence="12">
    <location>
        <begin position="307"/>
        <end position="314"/>
    </location>
    <ligand>
        <name>FAD</name>
        <dbReference type="ChEBI" id="CHEBI:57692"/>
    </ligand>
</feature>
<comment type="cofactor">
    <cofactor evidence="1">
        <name>(6R)-5,10-methylene-5,6,7,8-tetrahydrofolate</name>
        <dbReference type="ChEBI" id="CHEBI:15636"/>
    </cofactor>
</comment>
<sequence length="548" mass="61445">MNSLIWFRQDLRLADNKAFYQACSDIRSRNTATVVEAKTATVTEANAASTAQLRAAYIVTPKQWLAHDVGAMQIDFIERHVNLLGENLAKLGIELDVLTCDDFDGVDELLLAYIAQHDIKAIYASSELEHNERQRDSRLHALLESKSVSFNLFEQHCAITPGSVTNLSGDMYKVFTPFSKQWRAKAMSESFAPLPVPEVMHGCEQGSQVAYEPVRFELGDSYIERVSSEQWSAGEEAASERLNQFIEGHISQYSAKRDIPAIDGTSSLSPYLALGVLSPRQCIAAVLFYYPDALVNETSVCKTWINELIWREFYRHLLAAFPRLSKNANFNVLGDGIQWRNDADEFAAWCEGRTGYPIVDAAMRQLNQTGWMHNRLRMIVASFLTKHLLVDWRWGERYFRQKLIDGDLAANNGGWQWSAGTGCDAQPYFRVFNPYLQSEKFDPQAIFIKRFVPELNNVAPKLLHKPPSGGGYLGNTHSKSESQAKYNEPRVIDMFADVNVSASANMSDTSGVNASGEQAQAVCYPSPIVEHSFARTRAIEVLAALKKS</sequence>
<dbReference type="PANTHER" id="PTHR11455:SF9">
    <property type="entry name" value="CRYPTOCHROME CIRCADIAN CLOCK 5 ISOFORM X1"/>
    <property type="match status" value="1"/>
</dbReference>
<keyword evidence="5 12" id="KW-0285">Flavoprotein</keyword>
<feature type="site" description="Electron transfer via tryptophanyl radical" evidence="13">
    <location>
        <position position="415"/>
    </location>
</feature>
<evidence type="ECO:0000313" key="17">
    <source>
        <dbReference type="Proteomes" id="UP000291106"/>
    </source>
</evidence>
<keyword evidence="16" id="KW-0456">Lyase</keyword>
<accession>A0A411PES9</accession>
<reference evidence="16 17" key="1">
    <citation type="submission" date="2019-02" db="EMBL/GenBank/DDBJ databases">
        <title>Shewanella sp. D4-2 isolated from Dokdo Island.</title>
        <authorList>
            <person name="Baek K."/>
        </authorList>
    </citation>
    <scope>NUCLEOTIDE SEQUENCE [LARGE SCALE GENOMIC DNA]</scope>
    <source>
        <strain evidence="16 17">D4-2</strain>
    </source>
</reference>
<dbReference type="InterPro" id="IPR006050">
    <property type="entry name" value="DNA_photolyase_N"/>
</dbReference>
<feature type="site" description="Electron transfer via tryptophanyl radical" evidence="13">
    <location>
        <position position="392"/>
    </location>
</feature>
<feature type="site" description="Electron transfer via tryptophanyl radical" evidence="13">
    <location>
        <position position="339"/>
    </location>
</feature>
<dbReference type="InterPro" id="IPR005101">
    <property type="entry name" value="Cryptochr/Photolyase_FAD-bd"/>
</dbReference>
<evidence type="ECO:0000256" key="5">
    <source>
        <dbReference type="ARBA" id="ARBA00022630"/>
    </source>
</evidence>
<evidence type="ECO:0000256" key="11">
    <source>
        <dbReference type="ARBA" id="ARBA00083107"/>
    </source>
</evidence>
<dbReference type="PROSITE" id="PS00394">
    <property type="entry name" value="DNA_PHOTOLYASES_1_1"/>
    <property type="match status" value="1"/>
</dbReference>
<dbReference type="GO" id="GO:0003677">
    <property type="term" value="F:DNA binding"/>
    <property type="evidence" value="ECO:0007669"/>
    <property type="project" value="TreeGrafter"/>
</dbReference>
<comment type="similarity">
    <text evidence="14">Belongs to the DNA photolyase family.</text>
</comment>
<dbReference type="AlphaFoldDB" id="A0A411PES9"/>
<dbReference type="InterPro" id="IPR002081">
    <property type="entry name" value="Cryptochrome/DNA_photolyase_1"/>
</dbReference>
<feature type="binding site" evidence="12">
    <location>
        <begin position="265"/>
        <end position="269"/>
    </location>
    <ligand>
        <name>FAD</name>
        <dbReference type="ChEBI" id="CHEBI:57692"/>
    </ligand>
</feature>
<organism evidence="16 17">
    <name type="scientific">Shewanella maritima</name>
    <dbReference type="NCBI Taxonomy" id="2520507"/>
    <lineage>
        <taxon>Bacteria</taxon>
        <taxon>Pseudomonadati</taxon>
        <taxon>Pseudomonadota</taxon>
        <taxon>Gammaproteobacteria</taxon>
        <taxon>Alteromonadales</taxon>
        <taxon>Shewanellaceae</taxon>
        <taxon>Shewanella</taxon>
    </lineage>
</organism>
<evidence type="ECO:0000256" key="7">
    <source>
        <dbReference type="ARBA" id="ARBA00022991"/>
    </source>
</evidence>
<dbReference type="SUPFAM" id="SSF48173">
    <property type="entry name" value="Cryptochrome/photolyase FAD-binding domain"/>
    <property type="match status" value="1"/>
</dbReference>
<dbReference type="Proteomes" id="UP000291106">
    <property type="component" value="Chromosome"/>
</dbReference>
<comment type="similarity">
    <text evidence="2">Belongs to the DNA photolyase class-1 family.</text>
</comment>
<dbReference type="InterPro" id="IPR014729">
    <property type="entry name" value="Rossmann-like_a/b/a_fold"/>
</dbReference>
<dbReference type="EC" id="4.1.99.3" evidence="3"/>
<dbReference type="KEGG" id="smai:EXU30_04775"/>
<keyword evidence="7 14" id="KW-0157">Chromophore</keyword>
<evidence type="ECO:0000256" key="1">
    <source>
        <dbReference type="ARBA" id="ARBA00001932"/>
    </source>
</evidence>
<evidence type="ECO:0000256" key="13">
    <source>
        <dbReference type="PIRSR" id="PIRSR602081-2"/>
    </source>
</evidence>
<dbReference type="PRINTS" id="PR00147">
    <property type="entry name" value="DNAPHOTLYASE"/>
</dbReference>
<dbReference type="Pfam" id="PF00875">
    <property type="entry name" value="DNA_photolyase"/>
    <property type="match status" value="1"/>
</dbReference>
<keyword evidence="17" id="KW-1185">Reference proteome</keyword>
<dbReference type="PROSITE" id="PS51645">
    <property type="entry name" value="PHR_CRY_ALPHA_BETA"/>
    <property type="match status" value="1"/>
</dbReference>
<dbReference type="RefSeq" id="WP_130598069.1">
    <property type="nucleotide sequence ID" value="NZ_CP036200.1"/>
</dbReference>
<dbReference type="InterPro" id="IPR036155">
    <property type="entry name" value="Crypto/Photolyase_N_sf"/>
</dbReference>
<gene>
    <name evidence="16" type="ORF">EXU30_04775</name>
</gene>
<evidence type="ECO:0000256" key="12">
    <source>
        <dbReference type="PIRSR" id="PIRSR602081-1"/>
    </source>
</evidence>
<dbReference type="InterPro" id="IPR018394">
    <property type="entry name" value="DNA_photolyase_1_CS_C"/>
</dbReference>
<dbReference type="PANTHER" id="PTHR11455">
    <property type="entry name" value="CRYPTOCHROME"/>
    <property type="match status" value="1"/>
</dbReference>
<dbReference type="GO" id="GO:0071949">
    <property type="term" value="F:FAD binding"/>
    <property type="evidence" value="ECO:0007669"/>
    <property type="project" value="TreeGrafter"/>
</dbReference>
<dbReference type="EMBL" id="CP036200">
    <property type="protein sequence ID" value="QBF82096.1"/>
    <property type="molecule type" value="Genomic_DNA"/>
</dbReference>
<proteinExistence type="inferred from homology"/>
<feature type="binding site" evidence="12">
    <location>
        <begin position="405"/>
        <end position="407"/>
    </location>
    <ligand>
        <name>FAD</name>
        <dbReference type="ChEBI" id="CHEBI:57692"/>
    </ligand>
</feature>
<evidence type="ECO:0000259" key="15">
    <source>
        <dbReference type="PROSITE" id="PS51645"/>
    </source>
</evidence>